<keyword evidence="4 6" id="KW-0807">Transducer</keyword>
<feature type="transmembrane region" description="Helical" evidence="8">
    <location>
        <begin position="15"/>
        <end position="35"/>
    </location>
</feature>
<evidence type="ECO:0000256" key="1">
    <source>
        <dbReference type="ARBA" id="ARBA00004236"/>
    </source>
</evidence>
<dbReference type="Gene3D" id="1.10.287.950">
    <property type="entry name" value="Methyl-accepting chemotaxis protein"/>
    <property type="match status" value="1"/>
</dbReference>
<evidence type="ECO:0000256" key="8">
    <source>
        <dbReference type="SAM" id="Phobius"/>
    </source>
</evidence>
<dbReference type="InterPro" id="IPR004089">
    <property type="entry name" value="MCPsignal_dom"/>
</dbReference>
<dbReference type="PROSITE" id="PS50885">
    <property type="entry name" value="HAMP"/>
    <property type="match status" value="1"/>
</dbReference>
<keyword evidence="8" id="KW-0812">Transmembrane</keyword>
<dbReference type="SMART" id="SM00283">
    <property type="entry name" value="MA"/>
    <property type="match status" value="1"/>
</dbReference>
<keyword evidence="7" id="KW-0175">Coiled coil</keyword>
<comment type="similarity">
    <text evidence="5">Belongs to the methyl-accepting chemotaxis (MCP) protein family.</text>
</comment>
<evidence type="ECO:0000256" key="2">
    <source>
        <dbReference type="ARBA" id="ARBA00022475"/>
    </source>
</evidence>
<dbReference type="Pfam" id="PF00015">
    <property type="entry name" value="MCPsignal"/>
    <property type="match status" value="1"/>
</dbReference>
<evidence type="ECO:0000256" key="4">
    <source>
        <dbReference type="ARBA" id="ARBA00023224"/>
    </source>
</evidence>
<gene>
    <name evidence="11" type="ordered locus">Bcell_0354</name>
</gene>
<dbReference type="PROSITE" id="PS50111">
    <property type="entry name" value="CHEMOTAXIS_TRANSDUC_2"/>
    <property type="match status" value="1"/>
</dbReference>
<evidence type="ECO:0000256" key="5">
    <source>
        <dbReference type="ARBA" id="ARBA00029447"/>
    </source>
</evidence>
<keyword evidence="3 8" id="KW-0472">Membrane</keyword>
<keyword evidence="2" id="KW-1003">Cell membrane</keyword>
<dbReference type="STRING" id="649639.Bcell_0354"/>
<evidence type="ECO:0000256" key="7">
    <source>
        <dbReference type="SAM" id="Coils"/>
    </source>
</evidence>
<protein>
    <submittedName>
        <fullName evidence="11">Methyl-accepting chemotaxis sensory transducer</fullName>
    </submittedName>
</protein>
<feature type="coiled-coil region" evidence="7">
    <location>
        <begin position="442"/>
        <end position="480"/>
    </location>
</feature>
<dbReference type="eggNOG" id="COG0840">
    <property type="taxonomic scope" value="Bacteria"/>
</dbReference>
<dbReference type="PANTHER" id="PTHR32089">
    <property type="entry name" value="METHYL-ACCEPTING CHEMOTAXIS PROTEIN MCPB"/>
    <property type="match status" value="1"/>
</dbReference>
<dbReference type="Gene3D" id="6.10.340.10">
    <property type="match status" value="1"/>
</dbReference>
<dbReference type="CDD" id="cd06225">
    <property type="entry name" value="HAMP"/>
    <property type="match status" value="1"/>
</dbReference>
<accession>E6TVT1</accession>
<dbReference type="RefSeq" id="WP_013486981.1">
    <property type="nucleotide sequence ID" value="NC_014829.1"/>
</dbReference>
<dbReference type="InterPro" id="IPR003660">
    <property type="entry name" value="HAMP_dom"/>
</dbReference>
<feature type="domain" description="Methyl-accepting transducer" evidence="9">
    <location>
        <begin position="280"/>
        <end position="516"/>
    </location>
</feature>
<dbReference type="GO" id="GO:0007165">
    <property type="term" value="P:signal transduction"/>
    <property type="evidence" value="ECO:0007669"/>
    <property type="project" value="UniProtKB-KW"/>
</dbReference>
<feature type="transmembrane region" description="Helical" evidence="8">
    <location>
        <begin position="187"/>
        <end position="206"/>
    </location>
</feature>
<evidence type="ECO:0000256" key="3">
    <source>
        <dbReference type="ARBA" id="ARBA00023136"/>
    </source>
</evidence>
<dbReference type="KEGG" id="bco:Bcell_0354"/>
<evidence type="ECO:0000313" key="12">
    <source>
        <dbReference type="Proteomes" id="UP000001401"/>
    </source>
</evidence>
<evidence type="ECO:0000256" key="6">
    <source>
        <dbReference type="PROSITE-ProRule" id="PRU00284"/>
    </source>
</evidence>
<dbReference type="AlphaFoldDB" id="E6TVT1"/>
<dbReference type="Proteomes" id="UP000001401">
    <property type="component" value="Chromosome"/>
</dbReference>
<keyword evidence="12" id="KW-1185">Reference proteome</keyword>
<evidence type="ECO:0000313" key="11">
    <source>
        <dbReference type="EMBL" id="ADU28640.1"/>
    </source>
</evidence>
<dbReference type="PANTHER" id="PTHR32089:SF112">
    <property type="entry name" value="LYSOZYME-LIKE PROTEIN-RELATED"/>
    <property type="match status" value="1"/>
</dbReference>
<sequence length="574" mass="64301">MFKWSNRSLSFKYGSVYVLTIILFLVSALLVNYLLEETRSEVASMNQSADNSQKIAQMEVLMQERFTILAQHMINPQNTSEANFNNTVNEFNSLLDSLEAYIDSDEKQTLLNVALDNDYAIIDIFENYITLRESEKSANFNRGQLEQARRSFQQSTFSLNQLKNIFESEREEMVGTTYQSFDRTNQILTFSILISVIIGTLILVVVNRDVKKRLTNILSFSEKIENGDLTVNNINMNGKDEFSKISTSLNTMKSGIEEILGDISNVSNNINDKSEDLEQSATFLNDVSKNVSSKLNELIAIVEEQSAAVVQISHTNESFNGRINTIEKSSMNMKESSLEVASTTKEGIELMNESVSNIDSINRMVANSASKVNVLVEKAADISQITELINKVAEKTNLLALNASIEAARAGSYGRGFAVVAEEIRSLSSEVNQSINDMNIIIQGIQQEADEVEKVLLSSNEKTQEEQKKMEKNISYLTNNASSIDDLVNNIDSIYTSLLTMTKESDEINDSLEELTRMSEKTTLYINEASDSIYEQNNIIHNINDHSSDLYTSVGQLNASMSRFSVKGVSRKTE</sequence>
<comment type="subcellular location">
    <subcellularLocation>
        <location evidence="1">Cell membrane</location>
    </subcellularLocation>
</comment>
<reference evidence="11" key="1">
    <citation type="submission" date="2010-12" db="EMBL/GenBank/DDBJ databases">
        <title>Complete sequence of Bacillus cellulosilyticus DSM 2522.</title>
        <authorList>
            <consortium name="US DOE Joint Genome Institute"/>
            <person name="Lucas S."/>
            <person name="Copeland A."/>
            <person name="Lapidus A."/>
            <person name="Cheng J.-F."/>
            <person name="Bruce D."/>
            <person name="Goodwin L."/>
            <person name="Pitluck S."/>
            <person name="Chertkov O."/>
            <person name="Detter J.C."/>
            <person name="Han C."/>
            <person name="Tapia R."/>
            <person name="Land M."/>
            <person name="Hauser L."/>
            <person name="Jeffries C."/>
            <person name="Kyrpides N."/>
            <person name="Ivanova N."/>
            <person name="Mikhailova N."/>
            <person name="Brumm P."/>
            <person name="Mead D."/>
            <person name="Woyke T."/>
        </authorList>
    </citation>
    <scope>NUCLEOTIDE SEQUENCE [LARGE SCALE GENOMIC DNA]</scope>
    <source>
        <strain evidence="11">DSM 2522</strain>
    </source>
</reference>
<dbReference type="HOGENOM" id="CLU_000445_107_27_9"/>
<evidence type="ECO:0000259" key="9">
    <source>
        <dbReference type="PROSITE" id="PS50111"/>
    </source>
</evidence>
<name>E6TVT1_EVAC2</name>
<keyword evidence="8" id="KW-1133">Transmembrane helix</keyword>
<dbReference type="eggNOG" id="COG3850">
    <property type="taxonomic scope" value="Bacteria"/>
</dbReference>
<organism evidence="11 12">
    <name type="scientific">Evansella cellulosilytica (strain ATCC 21833 / DSM 2522 / FERM P-1141 / JCM 9156 / N-4)</name>
    <name type="common">Bacillus cellulosilyticus</name>
    <dbReference type="NCBI Taxonomy" id="649639"/>
    <lineage>
        <taxon>Bacteria</taxon>
        <taxon>Bacillati</taxon>
        <taxon>Bacillota</taxon>
        <taxon>Bacilli</taxon>
        <taxon>Bacillales</taxon>
        <taxon>Bacillaceae</taxon>
        <taxon>Evansella</taxon>
    </lineage>
</organism>
<dbReference type="GO" id="GO:0005886">
    <property type="term" value="C:plasma membrane"/>
    <property type="evidence" value="ECO:0007669"/>
    <property type="project" value="UniProtKB-SubCell"/>
</dbReference>
<dbReference type="OrthoDB" id="9804712at2"/>
<dbReference type="EMBL" id="CP002394">
    <property type="protein sequence ID" value="ADU28640.1"/>
    <property type="molecule type" value="Genomic_DNA"/>
</dbReference>
<evidence type="ECO:0000259" key="10">
    <source>
        <dbReference type="PROSITE" id="PS50885"/>
    </source>
</evidence>
<dbReference type="SUPFAM" id="SSF58104">
    <property type="entry name" value="Methyl-accepting chemotaxis protein (MCP) signaling domain"/>
    <property type="match status" value="1"/>
</dbReference>
<feature type="domain" description="HAMP" evidence="10">
    <location>
        <begin position="208"/>
        <end position="261"/>
    </location>
</feature>
<proteinExistence type="inferred from homology"/>